<reference evidence="1 2" key="1">
    <citation type="submission" date="2018-09" db="EMBL/GenBank/DDBJ databases">
        <title>Isolation, diversity and antifungal activity of actinobacteria from wheat.</title>
        <authorList>
            <person name="Han C."/>
        </authorList>
    </citation>
    <scope>NUCLEOTIDE SEQUENCE [LARGE SCALE GENOMIC DNA]</scope>
    <source>
        <strain evidence="1 2">NEAU-YY265</strain>
    </source>
</reference>
<comment type="caution">
    <text evidence="1">The sequence shown here is derived from an EMBL/GenBank/DDBJ whole genome shotgun (WGS) entry which is preliminary data.</text>
</comment>
<organism evidence="1 2">
    <name type="scientific">Jiangella rhizosphaerae</name>
    <dbReference type="NCBI Taxonomy" id="2293569"/>
    <lineage>
        <taxon>Bacteria</taxon>
        <taxon>Bacillati</taxon>
        <taxon>Actinomycetota</taxon>
        <taxon>Actinomycetes</taxon>
        <taxon>Jiangellales</taxon>
        <taxon>Jiangellaceae</taxon>
        <taxon>Jiangella</taxon>
    </lineage>
</organism>
<sequence>MTEPEWKAELAAWASGYCDRFAGGDGRQGVMMGGSIARGQQWAHSDLELGYLLPAGATPVDYFATDTGRGVERIPLARAELERDLATVDAGDPTPIASWPIQLYRGRVLHDPTGLLGRFVALFDEHLFSPEIVALKIERGLESYREHAAKVTAESAAGRPRAALAWLRSAMNDLILVQYWTRGELPRSQNRTDSRLRDLSERHGLGDFYRLYRDVFELDSASAAIADDWPLVRDEVLAIAATWQGGAGEFFEQAVDSTFSWGEDGGIIGVYRMYIPIIGDSDGLLGVLDDDVWADANGPLVRFLGLADAAPPVVEALVKRVDAAAAELGGEAVR</sequence>
<dbReference type="EMBL" id="QUAL01000039">
    <property type="protein sequence ID" value="RIQ33704.1"/>
    <property type="molecule type" value="Genomic_DNA"/>
</dbReference>
<dbReference type="RefSeq" id="WP_119658800.1">
    <property type="nucleotide sequence ID" value="NZ_QUAL01000039.1"/>
</dbReference>
<keyword evidence="2" id="KW-1185">Reference proteome</keyword>
<accession>A0A418KVY1</accession>
<protein>
    <recommendedName>
        <fullName evidence="3">Nucleotidyltransferase domain-containing protein</fullName>
    </recommendedName>
</protein>
<proteinExistence type="predicted"/>
<gene>
    <name evidence="1" type="ORF">DY240_04685</name>
</gene>
<dbReference type="Proteomes" id="UP000284057">
    <property type="component" value="Unassembled WGS sequence"/>
</dbReference>
<evidence type="ECO:0008006" key="3">
    <source>
        <dbReference type="Google" id="ProtNLM"/>
    </source>
</evidence>
<name>A0A418KVY1_9ACTN</name>
<dbReference type="AlphaFoldDB" id="A0A418KVY1"/>
<evidence type="ECO:0000313" key="2">
    <source>
        <dbReference type="Proteomes" id="UP000284057"/>
    </source>
</evidence>
<dbReference type="OrthoDB" id="2532968at2"/>
<evidence type="ECO:0000313" key="1">
    <source>
        <dbReference type="EMBL" id="RIQ33704.1"/>
    </source>
</evidence>